<dbReference type="SUPFAM" id="SSF56281">
    <property type="entry name" value="Metallo-hydrolase/oxidoreductase"/>
    <property type="match status" value="1"/>
</dbReference>
<gene>
    <name evidence="2" type="ORF">LKD31_04205</name>
</gene>
<dbReference type="Pfam" id="PF12706">
    <property type="entry name" value="Lactamase_B_2"/>
    <property type="match status" value="1"/>
</dbReference>
<keyword evidence="3" id="KW-1185">Reference proteome</keyword>
<dbReference type="RefSeq" id="WP_176821465.1">
    <property type="nucleotide sequence ID" value="NZ_JAJEQC010000003.1"/>
</dbReference>
<dbReference type="Proteomes" id="UP001199424">
    <property type="component" value="Unassembled WGS sequence"/>
</dbReference>
<dbReference type="InterPro" id="IPR036866">
    <property type="entry name" value="RibonucZ/Hydroxyglut_hydro"/>
</dbReference>
<dbReference type="PANTHER" id="PTHR47619:SF1">
    <property type="entry name" value="EXODEOXYRIBONUCLEASE WALJ"/>
    <property type="match status" value="1"/>
</dbReference>
<proteinExistence type="predicted"/>
<dbReference type="InterPro" id="IPR001279">
    <property type="entry name" value="Metallo-B-lactamas"/>
</dbReference>
<dbReference type="EMBL" id="JAJEQC010000003">
    <property type="protein sequence ID" value="MCC2136218.1"/>
    <property type="molecule type" value="Genomic_DNA"/>
</dbReference>
<dbReference type="AlphaFoldDB" id="A0AAE3DGU9"/>
<feature type="domain" description="Metallo-beta-lactamase" evidence="1">
    <location>
        <begin position="12"/>
        <end position="191"/>
    </location>
</feature>
<organism evidence="2 3">
    <name type="scientific">Hominenteromicrobium mulieris</name>
    <dbReference type="NCBI Taxonomy" id="2885357"/>
    <lineage>
        <taxon>Bacteria</taxon>
        <taxon>Bacillati</taxon>
        <taxon>Bacillota</taxon>
        <taxon>Clostridia</taxon>
        <taxon>Eubacteriales</taxon>
        <taxon>Oscillospiraceae</taxon>
        <taxon>Hominenteromicrobium</taxon>
    </lineage>
</organism>
<reference evidence="2" key="1">
    <citation type="submission" date="2021-10" db="EMBL/GenBank/DDBJ databases">
        <title>Anaerobic single-cell dispensing facilitates the cultivation of human gut bacteria.</title>
        <authorList>
            <person name="Afrizal A."/>
        </authorList>
    </citation>
    <scope>NUCLEOTIDE SEQUENCE</scope>
    <source>
        <strain evidence="2">CLA-AA-H250</strain>
    </source>
</reference>
<sequence>MAELCPLFSGSTGNSYYIGSKSSGILVDIGRSCKQVTTVMQRCGIDPLSVQGILITHEHSDHISGLRVFASKYHIPVFASKGTLGALESMGILNDKYPAYTIEDTLELAGMHVNAFRTPHDCAESFGYRIEAEDGHTVTVATDIGHITPEVEENLHGTDLAVIESNHDIGMLRTGPYPYSLKRRILSDFGHLSNTACADLLPELFEDGTKHFLLAHLSRENNTPDIARQTAVCGMQMAGVENAEDYILQVAPIENLTGGAITF</sequence>
<evidence type="ECO:0000313" key="3">
    <source>
        <dbReference type="Proteomes" id="UP001199424"/>
    </source>
</evidence>
<protein>
    <submittedName>
        <fullName evidence="2">MBL fold metallo-hydrolase</fullName>
    </submittedName>
</protein>
<name>A0AAE3DGU9_9FIRM</name>
<dbReference type="InterPro" id="IPR052533">
    <property type="entry name" value="WalJ/YycJ-like"/>
</dbReference>
<comment type="caution">
    <text evidence="2">The sequence shown here is derived from an EMBL/GenBank/DDBJ whole genome shotgun (WGS) entry which is preliminary data.</text>
</comment>
<evidence type="ECO:0000259" key="1">
    <source>
        <dbReference type="SMART" id="SM00849"/>
    </source>
</evidence>
<evidence type="ECO:0000313" key="2">
    <source>
        <dbReference type="EMBL" id="MCC2136218.1"/>
    </source>
</evidence>
<accession>A0AAE3DGU9</accession>
<dbReference type="PANTHER" id="PTHR47619">
    <property type="entry name" value="METALLO-HYDROLASE YYCJ-RELATED"/>
    <property type="match status" value="1"/>
</dbReference>
<dbReference type="SMART" id="SM00849">
    <property type="entry name" value="Lactamase_B"/>
    <property type="match status" value="1"/>
</dbReference>
<dbReference type="Gene3D" id="3.60.15.10">
    <property type="entry name" value="Ribonuclease Z/Hydroxyacylglutathione hydrolase-like"/>
    <property type="match status" value="1"/>
</dbReference>